<dbReference type="AlphaFoldDB" id="A0A1L9QM60"/>
<dbReference type="PANTHER" id="PTHR34235">
    <property type="entry name" value="SLR1203 PROTEIN-RELATED"/>
    <property type="match status" value="1"/>
</dbReference>
<gene>
    <name evidence="1" type="ORF">BI308_20135</name>
</gene>
<sequence>MNSQVTLNTLSLYDQDYHLWLEQTLIQLRSHNFEGVDLDHLIEELESLGKREKRGISSYLMRLCEHLLKIQYWEAERERCFRGWNTEITNFRIEIAEELESSPSLNVFLEEIFVKQYQNGRKLFLKASELDEGLIPYSPKFTLEQALDENWLPNNE</sequence>
<dbReference type="InterPro" id="IPR002636">
    <property type="entry name" value="DUF29"/>
</dbReference>
<name>A0A1L9QM60_9CYAN</name>
<evidence type="ECO:0000313" key="1">
    <source>
        <dbReference type="EMBL" id="OJJ21912.1"/>
    </source>
</evidence>
<dbReference type="Proteomes" id="UP000183940">
    <property type="component" value="Unassembled WGS sequence"/>
</dbReference>
<proteinExistence type="predicted"/>
<keyword evidence="2" id="KW-1185">Reference proteome</keyword>
<evidence type="ECO:0000313" key="2">
    <source>
        <dbReference type="Proteomes" id="UP000183940"/>
    </source>
</evidence>
<organism evidence="1 2">
    <name type="scientific">Roseofilum reptotaenium AO1-A</name>
    <dbReference type="NCBI Taxonomy" id="1925591"/>
    <lineage>
        <taxon>Bacteria</taxon>
        <taxon>Bacillati</taxon>
        <taxon>Cyanobacteriota</taxon>
        <taxon>Cyanophyceae</taxon>
        <taxon>Desertifilales</taxon>
        <taxon>Desertifilaceae</taxon>
        <taxon>Roseofilum</taxon>
    </lineage>
</organism>
<evidence type="ECO:0008006" key="3">
    <source>
        <dbReference type="Google" id="ProtNLM"/>
    </source>
</evidence>
<comment type="caution">
    <text evidence="1">The sequence shown here is derived from an EMBL/GenBank/DDBJ whole genome shotgun (WGS) entry which is preliminary data.</text>
</comment>
<accession>A0A1L9QM60</accession>
<reference evidence="1" key="1">
    <citation type="submission" date="2016-10" db="EMBL/GenBank/DDBJ databases">
        <title>CRISPR-Cas defence system in Roseofilum reptotaenium: evidence of a bacteriophage-cyanobacterium arms race in the coral black band disease.</title>
        <authorList>
            <person name="Buerger P."/>
            <person name="Wood-Charlson E.M."/>
            <person name="Weynberg K.D."/>
            <person name="Willis B."/>
            <person name="Van Oppen M.J."/>
        </authorList>
    </citation>
    <scope>NUCLEOTIDE SEQUENCE [LARGE SCALE GENOMIC DNA]</scope>
    <source>
        <strain evidence="1">AO1-A</strain>
    </source>
</reference>
<dbReference type="EMBL" id="MLAW01000045">
    <property type="protein sequence ID" value="OJJ21912.1"/>
    <property type="molecule type" value="Genomic_DNA"/>
</dbReference>
<dbReference type="PANTHER" id="PTHR34235:SF3">
    <property type="entry name" value="SLR1203 PROTEIN"/>
    <property type="match status" value="1"/>
</dbReference>
<dbReference type="Pfam" id="PF01724">
    <property type="entry name" value="DUF29"/>
    <property type="match status" value="1"/>
</dbReference>
<dbReference type="STRING" id="1925591.BI308_20135"/>
<protein>
    <recommendedName>
        <fullName evidence="3">DUF29 domain-containing protein</fullName>
    </recommendedName>
</protein>
<dbReference type="Gene3D" id="1.20.1220.20">
    <property type="entry name" value="Uncharcterised protein PF01724"/>
    <property type="match status" value="1"/>
</dbReference>